<comment type="caution">
    <text evidence="5">The sequence shown here is derived from an EMBL/GenBank/DDBJ whole genome shotgun (WGS) entry which is preliminary data.</text>
</comment>
<sequence>MAKNPKNLEMGYLLDFYGEALTEKQREMLRQYYNDDFSLSEIGDNFGITRQGARDAIKHGESALLELEAKVGFAARYRRVQQKLEELEQLVIDTRFECTGAHSGLTAADFAAALTRMLELIRSIDEANES</sequence>
<evidence type="ECO:0000313" key="5">
    <source>
        <dbReference type="EMBL" id="GJN64583.1"/>
    </source>
</evidence>
<dbReference type="EMBL" id="BQKV01000037">
    <property type="protein sequence ID" value="GJN64583.1"/>
    <property type="molecule type" value="Genomic_DNA"/>
</dbReference>
<dbReference type="Proteomes" id="UP001055185">
    <property type="component" value="Unassembled WGS sequence"/>
</dbReference>
<dbReference type="Pfam" id="PF04297">
    <property type="entry name" value="UPF0122"/>
    <property type="match status" value="1"/>
</dbReference>
<dbReference type="Gene3D" id="1.10.10.10">
    <property type="entry name" value="Winged helix-like DNA-binding domain superfamily/Winged helix DNA-binding domain"/>
    <property type="match status" value="1"/>
</dbReference>
<proteinExistence type="inferred from homology"/>
<feature type="coiled-coil region" evidence="4">
    <location>
        <begin position="70"/>
        <end position="97"/>
    </location>
</feature>
<comment type="similarity">
    <text evidence="1 3">Belongs to the UPF0122 family.</text>
</comment>
<organism evidence="5 6">
    <name type="scientific">Faecalibacterium gallinarum</name>
    <dbReference type="NCBI Taxonomy" id="2903556"/>
    <lineage>
        <taxon>Bacteria</taxon>
        <taxon>Bacillati</taxon>
        <taxon>Bacillota</taxon>
        <taxon>Clostridia</taxon>
        <taxon>Eubacteriales</taxon>
        <taxon>Oscillospiraceae</taxon>
        <taxon>Faecalibacterium</taxon>
    </lineage>
</organism>
<evidence type="ECO:0000313" key="6">
    <source>
        <dbReference type="Proteomes" id="UP001055185"/>
    </source>
</evidence>
<protein>
    <recommendedName>
        <fullName evidence="3">UPF0122 protein JCM17207_12080</fullName>
    </recommendedName>
</protein>
<evidence type="ECO:0000256" key="1">
    <source>
        <dbReference type="ARBA" id="ARBA00008720"/>
    </source>
</evidence>
<evidence type="ECO:0000256" key="4">
    <source>
        <dbReference type="SAM" id="Coils"/>
    </source>
</evidence>
<dbReference type="InterPro" id="IPR013324">
    <property type="entry name" value="RNA_pol_sigma_r3/r4-like"/>
</dbReference>
<keyword evidence="6" id="KW-1185">Reference proteome</keyword>
<dbReference type="PANTHER" id="PTHR40083:SF1">
    <property type="entry name" value="UPF0122 PROTEIN YLXM"/>
    <property type="match status" value="1"/>
</dbReference>
<comment type="function">
    <text evidence="2 3">Might take part in the signal recognition particle (SRP) pathway. This is inferred from the conservation of its genetic proximity to ftsY/ffh. May be a regulatory protein.</text>
</comment>
<dbReference type="InterPro" id="IPR007394">
    <property type="entry name" value="UPF0122"/>
</dbReference>
<gene>
    <name evidence="5" type="ORF">JCM17207_12080</name>
</gene>
<reference evidence="5" key="1">
    <citation type="journal article" date="2022" name="Int. J. Syst. Evol. Microbiol.">
        <title>Genome-based, phenotypic and chemotaxonomic classification of Faecalibacterium strains: proposal of three novel species Faecalibacterium duncaniae sp. nov., Faecalibacterium hattorii sp. nov. and Faecalibacterium gallinarum sp. nov. .</title>
        <authorList>
            <person name="Sakamoto M."/>
            <person name="Sakurai N."/>
            <person name="Tanno H."/>
            <person name="Iino T."/>
            <person name="Ohkuma M."/>
            <person name="Endo A."/>
        </authorList>
    </citation>
    <scope>NUCLEOTIDE SEQUENCE</scope>
    <source>
        <strain evidence="5">JCM 17207</strain>
    </source>
</reference>
<accession>A0AA37IYJ5</accession>
<dbReference type="HAMAP" id="MF_00245">
    <property type="entry name" value="UPF0122"/>
    <property type="match status" value="1"/>
</dbReference>
<evidence type="ECO:0000256" key="2">
    <source>
        <dbReference type="ARBA" id="ARBA00024764"/>
    </source>
</evidence>
<dbReference type="SUPFAM" id="SSF88659">
    <property type="entry name" value="Sigma3 and sigma4 domains of RNA polymerase sigma factors"/>
    <property type="match status" value="1"/>
</dbReference>
<dbReference type="InterPro" id="IPR036388">
    <property type="entry name" value="WH-like_DNA-bd_sf"/>
</dbReference>
<evidence type="ECO:0000256" key="3">
    <source>
        <dbReference type="HAMAP-Rule" id="MF_00245"/>
    </source>
</evidence>
<dbReference type="AlphaFoldDB" id="A0AA37IYJ5"/>
<dbReference type="PANTHER" id="PTHR40083">
    <property type="entry name" value="UPF0122 PROTEIN CBO2450/CLC_2298"/>
    <property type="match status" value="1"/>
</dbReference>
<keyword evidence="4" id="KW-0175">Coiled coil</keyword>
<name>A0AA37IYJ5_9FIRM</name>